<proteinExistence type="predicted"/>
<gene>
    <name evidence="1" type="ORF">SXGG_00040</name>
</gene>
<protein>
    <submittedName>
        <fullName evidence="1">Uncharacterized protein</fullName>
    </submittedName>
</protein>
<evidence type="ECO:0000313" key="1">
    <source>
        <dbReference type="EMBL" id="AET72537.1"/>
    </source>
</evidence>
<dbReference type="Proteomes" id="UP000297398">
    <property type="component" value="Segment"/>
</dbReference>
<sequence>MLTHSTNRNLMTYEYDTTTALSNEVLEYFRQQEEEQLLKQEQIDDLDDEKFAYFVAYGDFDYQRTFDL</sequence>
<dbReference type="EMBL" id="JF974300">
    <property type="protein sequence ID" value="AET72537.1"/>
    <property type="molecule type" value="Genomic_DNA"/>
</dbReference>
<reference evidence="1 2" key="1">
    <citation type="submission" date="2010-12" db="EMBL/GenBank/DDBJ databases">
        <title>The Genome Sequence of Synechococcus phage S-CBP42.</title>
        <authorList>
            <consortium name="The Broad Institute Genome Sequencing Platform"/>
            <person name="Henn M.R."/>
            <person name="Chen F."/>
            <person name="Wang K."/>
            <person name="Levin J."/>
            <person name="Malboeuf C."/>
            <person name="Casali M."/>
            <person name="Russ C."/>
            <person name="Lennon N."/>
            <person name="Chapman S.B."/>
            <person name="Erlich R."/>
            <person name="Young S.K."/>
            <person name="Yandava C."/>
            <person name="Zeng Q."/>
            <person name="Alvarado L."/>
            <person name="Anderson S."/>
            <person name="Berlin A."/>
            <person name="Chen Z."/>
            <person name="Freedman E."/>
            <person name="Gellesch M."/>
            <person name="Goldberg J."/>
            <person name="Green L."/>
            <person name="Griggs A."/>
            <person name="Gujja S."/>
            <person name="Heilman E.R."/>
            <person name="Heiman D."/>
            <person name="Hollinger A."/>
            <person name="Howarth C."/>
            <person name="Larson L."/>
            <person name="Mehta T."/>
            <person name="Pearson M."/>
            <person name="Roberts A."/>
            <person name="Ryan E."/>
            <person name="Saif S."/>
            <person name="Shea T."/>
            <person name="Shenoy N."/>
            <person name="Sisk P."/>
            <person name="Stolte C."/>
            <person name="Sykes S."/>
            <person name="White J."/>
            <person name="Haas B."/>
            <person name="Nusbaum C."/>
            <person name="Birren B."/>
        </authorList>
    </citation>
    <scope>NUCLEOTIDE SEQUENCE [LARGE SCALE GENOMIC DNA]</scope>
</reference>
<organism evidence="1 2">
    <name type="scientific">Synechococcus phage S-CBP42</name>
    <dbReference type="NCBI Taxonomy" id="461711"/>
    <lineage>
        <taxon>Viruses</taxon>
        <taxon>Duplodnaviria</taxon>
        <taxon>Heunggongvirae</taxon>
        <taxon>Uroviricota</taxon>
        <taxon>Caudoviricetes</taxon>
        <taxon>Autographivirales</taxon>
        <taxon>Aegirvirus</taxon>
        <taxon>Aegirvirus SCBP42</taxon>
    </lineage>
</organism>
<evidence type="ECO:0000313" key="2">
    <source>
        <dbReference type="Proteomes" id="UP000297398"/>
    </source>
</evidence>
<name>G8EYF7_9CAUD</name>
<accession>G8EYF7</accession>